<proteinExistence type="inferred from homology"/>
<dbReference type="PATRIC" id="fig|1397.4.peg.2747"/>
<evidence type="ECO:0000256" key="1">
    <source>
        <dbReference type="ARBA" id="ARBA00022603"/>
    </source>
</evidence>
<dbReference type="InterPro" id="IPR041698">
    <property type="entry name" value="Methyltransf_25"/>
</dbReference>
<feature type="binding site" evidence="4">
    <location>
        <position position="52"/>
    </location>
    <ligand>
        <name>S-adenosyl-L-methionine</name>
        <dbReference type="ChEBI" id="CHEBI:59789"/>
    </ligand>
</feature>
<dbReference type="GO" id="GO:0008757">
    <property type="term" value="F:S-adenosylmethionine-dependent methyltransferase activity"/>
    <property type="evidence" value="ECO:0007669"/>
    <property type="project" value="UniProtKB-UniRule"/>
</dbReference>
<comment type="similarity">
    <text evidence="4">Belongs to the methyltransferase superfamily. YrrT family.</text>
</comment>
<dbReference type="RefSeq" id="WP_047944035.1">
    <property type="nucleotide sequence ID" value="NZ_LDPH01000027.1"/>
</dbReference>
<feature type="binding site" evidence="4">
    <location>
        <position position="96"/>
    </location>
    <ligand>
        <name>S-adenosyl-L-methionine</name>
        <dbReference type="ChEBI" id="CHEBI:59789"/>
    </ligand>
</feature>
<feature type="domain" description="Methyltransferase" evidence="5">
    <location>
        <begin position="48"/>
        <end position="138"/>
    </location>
</feature>
<feature type="binding site" evidence="4">
    <location>
        <position position="73"/>
    </location>
    <ligand>
        <name>S-adenosyl-L-methionine</name>
        <dbReference type="ChEBI" id="CHEBI:59789"/>
    </ligand>
</feature>
<evidence type="ECO:0000313" key="6">
    <source>
        <dbReference type="EMBL" id="KLV23023.1"/>
    </source>
</evidence>
<dbReference type="CDD" id="cd02440">
    <property type="entry name" value="AdoMet_MTases"/>
    <property type="match status" value="1"/>
</dbReference>
<dbReference type="EMBL" id="LDPH01000027">
    <property type="protein sequence ID" value="KLV23023.1"/>
    <property type="molecule type" value="Genomic_DNA"/>
</dbReference>
<keyword evidence="2 4" id="KW-0808">Transferase</keyword>
<evidence type="ECO:0000259" key="5">
    <source>
        <dbReference type="Pfam" id="PF13649"/>
    </source>
</evidence>
<evidence type="ECO:0000256" key="3">
    <source>
        <dbReference type="ARBA" id="ARBA00022691"/>
    </source>
</evidence>
<dbReference type="InterPro" id="IPR023553">
    <property type="entry name" value="Uncharacterised_MeTfrase_YrrT"/>
</dbReference>
<dbReference type="AlphaFoldDB" id="A0A0J1IAP2"/>
<evidence type="ECO:0000256" key="2">
    <source>
        <dbReference type="ARBA" id="ARBA00022679"/>
    </source>
</evidence>
<gene>
    <name evidence="6" type="ORF">ABW02_20025</name>
</gene>
<keyword evidence="3 4" id="KW-0949">S-adenosyl-L-methionine</keyword>
<comment type="function">
    <text evidence="4">Could be a S-adenosyl-L-methionine-dependent methyltransferase.</text>
</comment>
<keyword evidence="7" id="KW-1185">Reference proteome</keyword>
<organism evidence="6 7">
    <name type="scientific">Niallia circulans</name>
    <name type="common">Bacillus circulans</name>
    <dbReference type="NCBI Taxonomy" id="1397"/>
    <lineage>
        <taxon>Bacteria</taxon>
        <taxon>Bacillati</taxon>
        <taxon>Bacillota</taxon>
        <taxon>Bacilli</taxon>
        <taxon>Bacillales</taxon>
        <taxon>Bacillaceae</taxon>
        <taxon>Niallia</taxon>
    </lineage>
</organism>
<dbReference type="EC" id="2.1.1.-" evidence="4"/>
<name>A0A0J1IAP2_NIACI</name>
<dbReference type="InterPro" id="IPR029063">
    <property type="entry name" value="SAM-dependent_MTases_sf"/>
</dbReference>
<comment type="caution">
    <text evidence="6">The sequence shown here is derived from an EMBL/GenBank/DDBJ whole genome shotgun (WGS) entry which is preliminary data.</text>
</comment>
<dbReference type="Proteomes" id="UP000036045">
    <property type="component" value="Unassembled WGS sequence"/>
</dbReference>
<reference evidence="6 7" key="1">
    <citation type="submission" date="2015-05" db="EMBL/GenBank/DDBJ databases">
        <title>Whole genome sequence and identification of bacterial endophytes from Costus igneus.</title>
        <authorList>
            <person name="Lee Y.P."/>
            <person name="Gan H.M."/>
            <person name="Eng W."/>
            <person name="Wheatley M.S."/>
            <person name="Caraballo A."/>
            <person name="Polter S."/>
            <person name="Savka M.A."/>
            <person name="Hudson A.O."/>
        </authorList>
    </citation>
    <scope>NUCLEOTIDE SEQUENCE [LARGE SCALE GENOMIC DNA]</scope>
    <source>
        <strain evidence="6 7">RIT379</strain>
    </source>
</reference>
<evidence type="ECO:0000313" key="7">
    <source>
        <dbReference type="Proteomes" id="UP000036045"/>
    </source>
</evidence>
<accession>A0A0J1IAP2</accession>
<dbReference type="Pfam" id="PF13649">
    <property type="entry name" value="Methyltransf_25"/>
    <property type="match status" value="1"/>
</dbReference>
<evidence type="ECO:0000256" key="4">
    <source>
        <dbReference type="HAMAP-Rule" id="MF_02100"/>
    </source>
</evidence>
<dbReference type="HAMAP" id="MF_02100">
    <property type="entry name" value="Methyltr_YrrT"/>
    <property type="match status" value="1"/>
</dbReference>
<dbReference type="GO" id="GO:0032259">
    <property type="term" value="P:methylation"/>
    <property type="evidence" value="ECO:0007669"/>
    <property type="project" value="UniProtKB-KW"/>
</dbReference>
<dbReference type="OrthoDB" id="465705at2"/>
<dbReference type="PANTHER" id="PTHR43861">
    <property type="entry name" value="TRANS-ACONITATE 2-METHYLTRANSFERASE-RELATED"/>
    <property type="match status" value="1"/>
</dbReference>
<protein>
    <recommendedName>
        <fullName evidence="4">Uncharacterized methyltransferase ABW02_20025</fullName>
        <ecNumber evidence="4">2.1.1.-</ecNumber>
    </recommendedName>
</protein>
<dbReference type="Gene3D" id="3.40.50.150">
    <property type="entry name" value="Vaccinia Virus protein VP39"/>
    <property type="match status" value="1"/>
</dbReference>
<dbReference type="SUPFAM" id="SSF53335">
    <property type="entry name" value="S-adenosyl-L-methionine-dependent methyltransferases"/>
    <property type="match status" value="1"/>
</dbReference>
<sequence>MGKEFLEIFEQWADSYDDSLTNNKEYEAVFHKYDYILKMVAERATGHVVEFGPGTGNLTVKLIEKGLTVTAIEPSPAMRKLAQEKINTKATIIDGDFLHFKLDHQPDTFVSTYAFHHLTDQEKEEAVKQYSNLLPLGGKIVFADTMYVTKDAYNEAIKNAKEKEQHHLAEDLQREYYTTIPILTEILEKNGFSTYFEKMNDFVWMMEGEKISERGK</sequence>
<keyword evidence="1 4" id="KW-0489">Methyltransferase</keyword>